<feature type="domain" description="Nitrile hydratase beta subunit" evidence="1">
    <location>
        <begin position="24"/>
        <end position="116"/>
    </location>
</feature>
<comment type="caution">
    <text evidence="2">The sequence shown here is derived from an EMBL/GenBank/DDBJ whole genome shotgun (WGS) entry which is preliminary data.</text>
</comment>
<reference evidence="2" key="1">
    <citation type="journal article" date="2021" name="Microorganisms">
        <title>Acidisoma silvae sp. nov. and Acidisomacellulosilytica sp. nov., Two Acidophilic Bacteria Isolated from Decaying Wood, Hydrolyzing Cellulose and Producing Poly-3-hydroxybutyrate.</title>
        <authorList>
            <person name="Mieszkin S."/>
            <person name="Pouder E."/>
            <person name="Uroz S."/>
            <person name="Simon-Colin C."/>
            <person name="Alain K."/>
        </authorList>
    </citation>
    <scope>NUCLEOTIDE SEQUENCE</scope>
    <source>
        <strain evidence="2">HW T2.11</strain>
    </source>
</reference>
<dbReference type="Gene3D" id="2.30.30.50">
    <property type="match status" value="1"/>
</dbReference>
<dbReference type="SUPFAM" id="SSF50090">
    <property type="entry name" value="Electron transport accessory proteins"/>
    <property type="match status" value="1"/>
</dbReference>
<evidence type="ECO:0000313" key="2">
    <source>
        <dbReference type="EMBL" id="MCB8877028.1"/>
    </source>
</evidence>
<dbReference type="EMBL" id="JAESVB010000009">
    <property type="protein sequence ID" value="MCB8877028.1"/>
    <property type="molecule type" value="Genomic_DNA"/>
</dbReference>
<protein>
    <submittedName>
        <fullName evidence="2">Nitrile hydratase subunit beta</fullName>
    </submittedName>
</protein>
<reference evidence="2" key="2">
    <citation type="submission" date="2021-01" db="EMBL/GenBank/DDBJ databases">
        <authorList>
            <person name="Mieszkin S."/>
            <person name="Pouder E."/>
            <person name="Alain K."/>
        </authorList>
    </citation>
    <scope>NUCLEOTIDE SEQUENCE</scope>
    <source>
        <strain evidence="2">HW T2.11</strain>
    </source>
</reference>
<evidence type="ECO:0000259" key="1">
    <source>
        <dbReference type="Pfam" id="PF02211"/>
    </source>
</evidence>
<dbReference type="InterPro" id="IPR024690">
    <property type="entry name" value="CN_hydtase_beta_dom_C"/>
</dbReference>
<accession>A0A963YVS1</accession>
<dbReference type="InterPro" id="IPR008990">
    <property type="entry name" value="Elect_transpt_acc-like_dom_sf"/>
</dbReference>
<sequence>MMVSKFPLDGVDELIRTGANYHSTTDAAPLFKNGDLVCAVNINPTTHTRLPAYARGKRGTIVKNYGVYVLPDAVAHDLGEKGQFMYNVEFEAGELWGADAPHPADKVYLSMFEDYIIAAEA</sequence>
<name>A0A963YVS1_9PROT</name>
<dbReference type="Pfam" id="PF02211">
    <property type="entry name" value="NHase_beta_C"/>
    <property type="match status" value="1"/>
</dbReference>
<dbReference type="AlphaFoldDB" id="A0A963YVS1"/>
<keyword evidence="3" id="KW-1185">Reference proteome</keyword>
<organism evidence="2 3">
    <name type="scientific">Acidisoma silvae</name>
    <dbReference type="NCBI Taxonomy" id="2802396"/>
    <lineage>
        <taxon>Bacteria</taxon>
        <taxon>Pseudomonadati</taxon>
        <taxon>Pseudomonadota</taxon>
        <taxon>Alphaproteobacteria</taxon>
        <taxon>Acetobacterales</taxon>
        <taxon>Acidocellaceae</taxon>
        <taxon>Acidisoma</taxon>
    </lineage>
</organism>
<proteinExistence type="predicted"/>
<gene>
    <name evidence="2" type="ORF">ASILVAE211_17675</name>
</gene>
<evidence type="ECO:0000313" key="3">
    <source>
        <dbReference type="Proteomes" id="UP000708298"/>
    </source>
</evidence>
<dbReference type="Proteomes" id="UP000708298">
    <property type="component" value="Unassembled WGS sequence"/>
</dbReference>